<dbReference type="GO" id="GO:0004674">
    <property type="term" value="F:protein serine/threonine kinase activity"/>
    <property type="evidence" value="ECO:0007669"/>
    <property type="project" value="UniProtKB-KW"/>
</dbReference>
<feature type="region of interest" description="Disordered" evidence="21">
    <location>
        <begin position="559"/>
        <end position="578"/>
    </location>
</feature>
<feature type="region of interest" description="Disordered" evidence="21">
    <location>
        <begin position="519"/>
        <end position="546"/>
    </location>
</feature>
<keyword evidence="24" id="KW-1185">Reference proteome</keyword>
<feature type="compositionally biased region" description="Basic and acidic residues" evidence="21">
    <location>
        <begin position="338"/>
        <end position="356"/>
    </location>
</feature>
<evidence type="ECO:0000259" key="22">
    <source>
        <dbReference type="PROSITE" id="PS50011"/>
    </source>
</evidence>
<dbReference type="OrthoDB" id="346907at2759"/>
<dbReference type="CDD" id="cd14009">
    <property type="entry name" value="STKc_ATG1_ULK_like"/>
    <property type="match status" value="1"/>
</dbReference>
<protein>
    <recommendedName>
        <fullName evidence="4">Serine/threonine-protein kinase ATG1</fullName>
        <ecNumber evidence="3">2.7.11.1</ecNumber>
    </recommendedName>
    <alternativeName>
        <fullName evidence="16">Autophagy-related protein 1</fullName>
    </alternativeName>
    <alternativeName>
        <fullName evidence="5">Serine/threonine-protein kinase atg1</fullName>
    </alternativeName>
</protein>
<dbReference type="PROSITE" id="PS00108">
    <property type="entry name" value="PROTEIN_KINASE_ST"/>
    <property type="match status" value="1"/>
</dbReference>
<dbReference type="PROSITE" id="PS00107">
    <property type="entry name" value="PROTEIN_KINASE_ATP"/>
    <property type="match status" value="1"/>
</dbReference>
<dbReference type="SMART" id="SM00220">
    <property type="entry name" value="S_TKc"/>
    <property type="match status" value="1"/>
</dbReference>
<comment type="catalytic activity">
    <reaction evidence="17">
        <text>L-threonyl-[protein] + ATP = O-phospho-L-threonyl-[protein] + ADP + H(+)</text>
        <dbReference type="Rhea" id="RHEA:46608"/>
        <dbReference type="Rhea" id="RHEA-COMP:11060"/>
        <dbReference type="Rhea" id="RHEA-COMP:11605"/>
        <dbReference type="ChEBI" id="CHEBI:15378"/>
        <dbReference type="ChEBI" id="CHEBI:30013"/>
        <dbReference type="ChEBI" id="CHEBI:30616"/>
        <dbReference type="ChEBI" id="CHEBI:61977"/>
        <dbReference type="ChEBI" id="CHEBI:456216"/>
        <dbReference type="EC" id="2.7.11.1"/>
    </reaction>
</comment>
<comment type="catalytic activity">
    <reaction evidence="18">
        <text>L-seryl-[protein] + ATP = O-phospho-L-seryl-[protein] + ADP + H(+)</text>
        <dbReference type="Rhea" id="RHEA:17989"/>
        <dbReference type="Rhea" id="RHEA-COMP:9863"/>
        <dbReference type="Rhea" id="RHEA-COMP:11604"/>
        <dbReference type="ChEBI" id="CHEBI:15378"/>
        <dbReference type="ChEBI" id="CHEBI:29999"/>
        <dbReference type="ChEBI" id="CHEBI:30616"/>
        <dbReference type="ChEBI" id="CHEBI:83421"/>
        <dbReference type="ChEBI" id="CHEBI:456216"/>
        <dbReference type="EC" id="2.7.11.1"/>
    </reaction>
</comment>
<feature type="compositionally biased region" description="Basic and acidic residues" evidence="21">
    <location>
        <begin position="364"/>
        <end position="377"/>
    </location>
</feature>
<evidence type="ECO:0000256" key="15">
    <source>
        <dbReference type="ARBA" id="ARBA00023136"/>
    </source>
</evidence>
<evidence type="ECO:0000256" key="3">
    <source>
        <dbReference type="ARBA" id="ARBA00012513"/>
    </source>
</evidence>
<feature type="binding site" evidence="20">
    <location>
        <position position="53"/>
    </location>
    <ligand>
        <name>ATP</name>
        <dbReference type="ChEBI" id="CHEBI:30616"/>
    </ligand>
</feature>
<evidence type="ECO:0000256" key="21">
    <source>
        <dbReference type="SAM" id="MobiDB-lite"/>
    </source>
</evidence>
<keyword evidence="13" id="KW-0653">Protein transport</keyword>
<dbReference type="SUPFAM" id="SSF56112">
    <property type="entry name" value="Protein kinase-like (PK-like)"/>
    <property type="match status" value="1"/>
</dbReference>
<reference evidence="23" key="1">
    <citation type="submission" date="2019-07" db="EMBL/GenBank/DDBJ databases">
        <title>Hyphodiscus hymeniophilus genome sequencing and assembly.</title>
        <authorList>
            <person name="Kramer G."/>
            <person name="Nodwell J."/>
        </authorList>
    </citation>
    <scope>NUCLEOTIDE SEQUENCE</scope>
    <source>
        <strain evidence="23">ATCC 34498</strain>
    </source>
</reference>
<comment type="subcellular location">
    <subcellularLocation>
        <location evidence="1">Cytoplasm</location>
    </subcellularLocation>
    <subcellularLocation>
        <location evidence="2">Preautophagosomal structure membrane</location>
        <topology evidence="2">Peripheral membrane protein</topology>
    </subcellularLocation>
</comment>
<dbReference type="AlphaFoldDB" id="A0A9P6VSI4"/>
<keyword evidence="11 23" id="KW-0418">Kinase</keyword>
<evidence type="ECO:0000256" key="1">
    <source>
        <dbReference type="ARBA" id="ARBA00004496"/>
    </source>
</evidence>
<dbReference type="FunFam" id="1.10.510.10:FF:000817">
    <property type="entry name" value="Serine/threonine-protein kinase ATG1"/>
    <property type="match status" value="1"/>
</dbReference>
<keyword evidence="10 20" id="KW-0547">Nucleotide-binding</keyword>
<evidence type="ECO:0000256" key="10">
    <source>
        <dbReference type="ARBA" id="ARBA00022741"/>
    </source>
</evidence>
<evidence type="ECO:0000256" key="14">
    <source>
        <dbReference type="ARBA" id="ARBA00023006"/>
    </source>
</evidence>
<dbReference type="GO" id="GO:0015031">
    <property type="term" value="P:protein transport"/>
    <property type="evidence" value="ECO:0007669"/>
    <property type="project" value="UniProtKB-KW"/>
</dbReference>
<keyword evidence="6" id="KW-0813">Transport</keyword>
<evidence type="ECO:0000256" key="9">
    <source>
        <dbReference type="ARBA" id="ARBA00022679"/>
    </source>
</evidence>
<gene>
    <name evidence="23" type="ORF">D0Z07_0647</name>
</gene>
<evidence type="ECO:0000256" key="6">
    <source>
        <dbReference type="ARBA" id="ARBA00022448"/>
    </source>
</evidence>
<evidence type="ECO:0000256" key="20">
    <source>
        <dbReference type="PROSITE-ProRule" id="PRU10141"/>
    </source>
</evidence>
<feature type="region of interest" description="Disordered" evidence="21">
    <location>
        <begin position="877"/>
        <end position="905"/>
    </location>
</feature>
<dbReference type="PANTHER" id="PTHR24348:SF22">
    <property type="entry name" value="NON-SPECIFIC SERINE_THREONINE PROTEIN KINASE"/>
    <property type="match status" value="1"/>
</dbReference>
<name>A0A9P6VSI4_9HELO</name>
<feature type="compositionally biased region" description="Polar residues" evidence="21">
    <location>
        <begin position="947"/>
        <end position="967"/>
    </location>
</feature>
<evidence type="ECO:0000256" key="2">
    <source>
        <dbReference type="ARBA" id="ARBA00004623"/>
    </source>
</evidence>
<dbReference type="GO" id="GO:0061709">
    <property type="term" value="P:reticulophagy"/>
    <property type="evidence" value="ECO:0007669"/>
    <property type="project" value="TreeGrafter"/>
</dbReference>
<keyword evidence="14" id="KW-0072">Autophagy</keyword>
<comment type="similarity">
    <text evidence="19">Belongs to the protein kinase superfamily. Ser/Thr protein kinase family. APG1/unc-51/ULK1 subfamily.</text>
</comment>
<feature type="region of interest" description="Disordered" evidence="21">
    <location>
        <begin position="934"/>
        <end position="967"/>
    </location>
</feature>
<dbReference type="PROSITE" id="PS50011">
    <property type="entry name" value="PROTEIN_KINASE_DOM"/>
    <property type="match status" value="1"/>
</dbReference>
<feature type="region of interest" description="Disordered" evidence="21">
    <location>
        <begin position="334"/>
        <end position="476"/>
    </location>
</feature>
<dbReference type="GO" id="GO:0000422">
    <property type="term" value="P:autophagy of mitochondrion"/>
    <property type="evidence" value="ECO:0007669"/>
    <property type="project" value="TreeGrafter"/>
</dbReference>
<dbReference type="GO" id="GO:0000045">
    <property type="term" value="P:autophagosome assembly"/>
    <property type="evidence" value="ECO:0007669"/>
    <property type="project" value="TreeGrafter"/>
</dbReference>
<dbReference type="InterPro" id="IPR008271">
    <property type="entry name" value="Ser/Thr_kinase_AS"/>
</dbReference>
<dbReference type="EC" id="2.7.11.1" evidence="3"/>
<feature type="domain" description="Protein kinase" evidence="22">
    <location>
        <begin position="24"/>
        <end position="329"/>
    </location>
</feature>
<proteinExistence type="inferred from homology"/>
<feature type="compositionally biased region" description="Low complexity" evidence="21">
    <location>
        <begin position="525"/>
        <end position="536"/>
    </location>
</feature>
<evidence type="ECO:0000256" key="17">
    <source>
        <dbReference type="ARBA" id="ARBA00047899"/>
    </source>
</evidence>
<dbReference type="InterPro" id="IPR000719">
    <property type="entry name" value="Prot_kinase_dom"/>
</dbReference>
<feature type="compositionally biased region" description="Basic and acidic residues" evidence="21">
    <location>
        <begin position="888"/>
        <end position="897"/>
    </location>
</feature>
<dbReference type="InterPro" id="IPR017441">
    <property type="entry name" value="Protein_kinase_ATP_BS"/>
</dbReference>
<evidence type="ECO:0000256" key="19">
    <source>
        <dbReference type="ARBA" id="ARBA00060750"/>
    </source>
</evidence>
<accession>A0A9P6VSI4</accession>
<dbReference type="GO" id="GO:0005829">
    <property type="term" value="C:cytosol"/>
    <property type="evidence" value="ECO:0007669"/>
    <property type="project" value="TreeGrafter"/>
</dbReference>
<keyword evidence="7" id="KW-0963">Cytoplasm</keyword>
<dbReference type="GO" id="GO:0010506">
    <property type="term" value="P:regulation of autophagy"/>
    <property type="evidence" value="ECO:0007669"/>
    <property type="project" value="InterPro"/>
</dbReference>
<dbReference type="Gene3D" id="1.10.510.10">
    <property type="entry name" value="Transferase(Phosphotransferase) domain 1"/>
    <property type="match status" value="1"/>
</dbReference>
<evidence type="ECO:0000256" key="16">
    <source>
        <dbReference type="ARBA" id="ARBA00030237"/>
    </source>
</evidence>
<dbReference type="GO" id="GO:0042594">
    <property type="term" value="P:response to starvation"/>
    <property type="evidence" value="ECO:0007669"/>
    <property type="project" value="TreeGrafter"/>
</dbReference>
<keyword evidence="15" id="KW-0472">Membrane</keyword>
<dbReference type="GO" id="GO:0034045">
    <property type="term" value="C:phagophore assembly site membrane"/>
    <property type="evidence" value="ECO:0007669"/>
    <property type="project" value="UniProtKB-SubCell"/>
</dbReference>
<evidence type="ECO:0000313" key="23">
    <source>
        <dbReference type="EMBL" id="KAG0652807.1"/>
    </source>
</evidence>
<dbReference type="InterPro" id="IPR045269">
    <property type="entry name" value="Atg1-like"/>
</dbReference>
<evidence type="ECO:0000256" key="13">
    <source>
        <dbReference type="ARBA" id="ARBA00022927"/>
    </source>
</evidence>
<evidence type="ECO:0000256" key="18">
    <source>
        <dbReference type="ARBA" id="ARBA00048679"/>
    </source>
</evidence>
<dbReference type="Pfam" id="PF00069">
    <property type="entry name" value="Pkinase"/>
    <property type="match status" value="1"/>
</dbReference>
<evidence type="ECO:0000256" key="12">
    <source>
        <dbReference type="ARBA" id="ARBA00022840"/>
    </source>
</evidence>
<evidence type="ECO:0000256" key="8">
    <source>
        <dbReference type="ARBA" id="ARBA00022527"/>
    </source>
</evidence>
<organism evidence="23 24">
    <name type="scientific">Hyphodiscus hymeniophilus</name>
    <dbReference type="NCBI Taxonomy" id="353542"/>
    <lineage>
        <taxon>Eukaryota</taxon>
        <taxon>Fungi</taxon>
        <taxon>Dikarya</taxon>
        <taxon>Ascomycota</taxon>
        <taxon>Pezizomycotina</taxon>
        <taxon>Leotiomycetes</taxon>
        <taxon>Helotiales</taxon>
        <taxon>Hyphodiscaceae</taxon>
        <taxon>Hyphodiscus</taxon>
    </lineage>
</organism>
<dbReference type="InterPro" id="IPR048941">
    <property type="entry name" value="ATG1-like_MIT2"/>
</dbReference>
<evidence type="ECO:0000313" key="24">
    <source>
        <dbReference type="Proteomes" id="UP000785200"/>
    </source>
</evidence>
<comment type="caution">
    <text evidence="23">The sequence shown here is derived from an EMBL/GenBank/DDBJ whole genome shotgun (WGS) entry which is preliminary data.</text>
</comment>
<feature type="compositionally biased region" description="Polar residues" evidence="21">
    <location>
        <begin position="805"/>
        <end position="817"/>
    </location>
</feature>
<evidence type="ECO:0000256" key="5">
    <source>
        <dbReference type="ARBA" id="ARBA00019599"/>
    </source>
</evidence>
<evidence type="ECO:0000256" key="11">
    <source>
        <dbReference type="ARBA" id="ARBA00022777"/>
    </source>
</evidence>
<dbReference type="PANTHER" id="PTHR24348">
    <property type="entry name" value="SERINE/THREONINE-PROTEIN KINASE UNC-51-RELATED"/>
    <property type="match status" value="1"/>
</dbReference>
<dbReference type="FunFam" id="3.30.200.20:FF:000042">
    <property type="entry name" value="Aurora kinase A"/>
    <property type="match status" value="1"/>
</dbReference>
<dbReference type="Pfam" id="PF12063">
    <property type="entry name" value="ATG1-like_MIT1"/>
    <property type="match status" value="1"/>
</dbReference>
<feature type="region of interest" description="Disordered" evidence="21">
    <location>
        <begin position="1"/>
        <end position="23"/>
    </location>
</feature>
<dbReference type="InterPro" id="IPR011009">
    <property type="entry name" value="Kinase-like_dom_sf"/>
</dbReference>
<dbReference type="Pfam" id="PF21127">
    <property type="entry name" value="ATG1-like_MIT2"/>
    <property type="match status" value="1"/>
</dbReference>
<keyword evidence="8" id="KW-0723">Serine/threonine-protein kinase</keyword>
<dbReference type="GO" id="GO:0005776">
    <property type="term" value="C:autophagosome"/>
    <property type="evidence" value="ECO:0007669"/>
    <property type="project" value="TreeGrafter"/>
</dbReference>
<sequence length="967" mass="106063">MAAQPPPSSSSRRSRTGDTNVGSFRIEEEIGKGSFATVYRGTHRSTGALVAIKSVNLSKLNKKLKENLYCEIEILKGLHHPHIVALIDCRESPTHINLVMEYCELGDLSYFIKKRDKLADNPALVDMVRKYPMPSTGGLNEVIVRHFLKQLASAMEFLRERNFIHRDVKPQNLLLLPAPQYLAKQKDHPLVMTASTEPVVPMVGINSLPMLKIADFGFARSLPSTSLAETLCGSPLYMAPEILRYEKYDAKADLWSVGTVLFEMMVGRPPFRATNHVELLRKIEQSEDHIRFPREAIISPSMKDLIKGLLKRTPVERLPFEEYFRHPVVVDDIPGLVGEDRPRENRPAASKSEETPMSRQSSTRSERRQVMTDRDAKPVFSSSPHNRPAPSSPRAQLVEPVRKVFGTPPRNVPEPRPSSRDQRRPTMIPSATAPNVATIQAGRPPSRALEDGRTQSRQSSVAHAPAKPHRIDNPDREAIAEAEQAVRDEREYVLVEKRAVEVNAFADEMAANPRLVGANQSVSPQTRQVTRRATTQGSPASITGAVPASPSRVVQIAQGRPRADAVPQRSNSYGKSYGSPSTTSAIAKALHGASVRVFGVGWNPALIGKGVSPPPSYSPFPAYPTPQGNVGLLGDGRFNGPADEDQKAVNIIEDSATRSDVVYGFAEVKYKQLIPLAPSMDHGLGGLYADRSGESVEDEGLTAEATVALSEEALVLYVKALSLLAKSMDIAGAWWSRRSRGEIVLGGHVPRSESPSSVAAGNRINAAVQWVRCRFNEVLEKAEFVRLKLVESQKRLPEDHPGHPNNHTSASRIAGASSTDGVVLSSGITAEKLMYDRALEMSRSAAINEIANEDLEGCDISYMTAIRMLEAVLENDDEIPPQRQRASSLKEGKEATADKGPVNGINIEDRKDVMKVLTMIRARLQTLRKKREIIAKHKSLPQPSTPRPSSLTHHSGGTTPTVANTPP</sequence>
<dbReference type="InterPro" id="IPR022708">
    <property type="entry name" value="Atg1-like_tMIT"/>
</dbReference>
<dbReference type="EMBL" id="VNKQ01000002">
    <property type="protein sequence ID" value="KAG0652807.1"/>
    <property type="molecule type" value="Genomic_DNA"/>
</dbReference>
<evidence type="ECO:0000256" key="4">
    <source>
        <dbReference type="ARBA" id="ARBA00018572"/>
    </source>
</evidence>
<dbReference type="GO" id="GO:0034727">
    <property type="term" value="P:piecemeal microautophagy of the nucleus"/>
    <property type="evidence" value="ECO:0007669"/>
    <property type="project" value="TreeGrafter"/>
</dbReference>
<dbReference type="Proteomes" id="UP000785200">
    <property type="component" value="Unassembled WGS sequence"/>
</dbReference>
<keyword evidence="9" id="KW-0808">Transferase</keyword>
<keyword evidence="12 20" id="KW-0067">ATP-binding</keyword>
<feature type="compositionally biased region" description="Polar residues" evidence="21">
    <location>
        <begin position="568"/>
        <end position="578"/>
    </location>
</feature>
<dbReference type="GO" id="GO:0005524">
    <property type="term" value="F:ATP binding"/>
    <property type="evidence" value="ECO:0007669"/>
    <property type="project" value="UniProtKB-UniRule"/>
</dbReference>
<evidence type="ECO:0000256" key="7">
    <source>
        <dbReference type="ARBA" id="ARBA00022490"/>
    </source>
</evidence>
<feature type="region of interest" description="Disordered" evidence="21">
    <location>
        <begin position="795"/>
        <end position="817"/>
    </location>
</feature>